<keyword evidence="5" id="KW-1185">Reference proteome</keyword>
<name>A0DIQ1_PARTE</name>
<feature type="domain" description="Tyrosine-protein phosphatase" evidence="2">
    <location>
        <begin position="457"/>
        <end position="600"/>
    </location>
</feature>
<accession>A0DIQ1</accession>
<dbReference type="EMBL" id="CT868452">
    <property type="protein sequence ID" value="CAK82918.1"/>
    <property type="molecule type" value="Genomic_DNA"/>
</dbReference>
<dbReference type="Pfam" id="PF00782">
    <property type="entry name" value="DSPc"/>
    <property type="match status" value="1"/>
</dbReference>
<dbReference type="KEGG" id="ptm:GSPATT00017275001"/>
<dbReference type="Proteomes" id="UP000000600">
    <property type="component" value="Unassembled WGS sequence"/>
</dbReference>
<dbReference type="InterPro" id="IPR000387">
    <property type="entry name" value="Tyr_Pase_dom"/>
</dbReference>
<dbReference type="PROSITE" id="PS50054">
    <property type="entry name" value="TYR_PHOSPHATASE_DUAL"/>
    <property type="match status" value="1"/>
</dbReference>
<dbReference type="STRING" id="5888.A0DIQ1"/>
<reference evidence="4 5" key="1">
    <citation type="journal article" date="2006" name="Nature">
        <title>Global trends of whole-genome duplications revealed by the ciliate Paramecium tetraurelia.</title>
        <authorList>
            <consortium name="Genoscope"/>
            <person name="Aury J.-M."/>
            <person name="Jaillon O."/>
            <person name="Duret L."/>
            <person name="Noel B."/>
            <person name="Jubin C."/>
            <person name="Porcel B.M."/>
            <person name="Segurens B."/>
            <person name="Daubin V."/>
            <person name="Anthouard V."/>
            <person name="Aiach N."/>
            <person name="Arnaiz O."/>
            <person name="Billaut A."/>
            <person name="Beisson J."/>
            <person name="Blanc I."/>
            <person name="Bouhouche K."/>
            <person name="Camara F."/>
            <person name="Duharcourt S."/>
            <person name="Guigo R."/>
            <person name="Gogendeau D."/>
            <person name="Katinka M."/>
            <person name="Keller A.-M."/>
            <person name="Kissmehl R."/>
            <person name="Klotz C."/>
            <person name="Koll F."/>
            <person name="Le Moue A."/>
            <person name="Lepere C."/>
            <person name="Malinsky S."/>
            <person name="Nowacki M."/>
            <person name="Nowak J.K."/>
            <person name="Plattner H."/>
            <person name="Poulain J."/>
            <person name="Ruiz F."/>
            <person name="Serrano V."/>
            <person name="Zagulski M."/>
            <person name="Dessen P."/>
            <person name="Betermier M."/>
            <person name="Weissenbach J."/>
            <person name="Scarpelli C."/>
            <person name="Schachter V."/>
            <person name="Sperling L."/>
            <person name="Meyer E."/>
            <person name="Cohen J."/>
            <person name="Wincker P."/>
        </authorList>
    </citation>
    <scope>NUCLEOTIDE SEQUENCE [LARGE SCALE GENOMIC DNA]</scope>
    <source>
        <strain evidence="4 5">Stock d4-2</strain>
    </source>
</reference>
<dbReference type="InterPro" id="IPR000340">
    <property type="entry name" value="Dual-sp_phosphatase_cat-dom"/>
</dbReference>
<evidence type="ECO:0000256" key="1">
    <source>
        <dbReference type="SAM" id="MobiDB-lite"/>
    </source>
</evidence>
<dbReference type="GeneID" id="5036100"/>
<dbReference type="OMA" id="WIGNDNE"/>
<dbReference type="RefSeq" id="XP_001450315.1">
    <property type="nucleotide sequence ID" value="XM_001450278.1"/>
</dbReference>
<dbReference type="SMART" id="SM00195">
    <property type="entry name" value="DSPc"/>
    <property type="match status" value="1"/>
</dbReference>
<dbReference type="SUPFAM" id="SSF52799">
    <property type="entry name" value="(Phosphotyrosine protein) phosphatases II"/>
    <property type="match status" value="1"/>
</dbReference>
<dbReference type="InterPro" id="IPR020422">
    <property type="entry name" value="TYR_PHOSPHATASE_DUAL_dom"/>
</dbReference>
<dbReference type="OrthoDB" id="2017893at2759"/>
<dbReference type="SUPFAM" id="SSF55753">
    <property type="entry name" value="Actin depolymerizing proteins"/>
    <property type="match status" value="1"/>
</dbReference>
<evidence type="ECO:0008006" key="6">
    <source>
        <dbReference type="Google" id="ProtNLM"/>
    </source>
</evidence>
<proteinExistence type="predicted"/>
<dbReference type="HOGENOM" id="CLU_334786_0_0_1"/>
<dbReference type="InParanoid" id="A0DIQ1"/>
<dbReference type="InterPro" id="IPR029006">
    <property type="entry name" value="ADF-H/Gelsolin-like_dom_sf"/>
</dbReference>
<organism evidence="4 5">
    <name type="scientific">Paramecium tetraurelia</name>
    <dbReference type="NCBI Taxonomy" id="5888"/>
    <lineage>
        <taxon>Eukaryota</taxon>
        <taxon>Sar</taxon>
        <taxon>Alveolata</taxon>
        <taxon>Ciliophora</taxon>
        <taxon>Intramacronucleata</taxon>
        <taxon>Oligohymenophorea</taxon>
        <taxon>Peniculida</taxon>
        <taxon>Parameciidae</taxon>
        <taxon>Paramecium</taxon>
    </lineage>
</organism>
<feature type="compositionally biased region" description="Polar residues" evidence="1">
    <location>
        <begin position="327"/>
        <end position="337"/>
    </location>
</feature>
<dbReference type="PANTHER" id="PTHR46381">
    <property type="entry name" value="MKPA PROTEIN"/>
    <property type="match status" value="1"/>
</dbReference>
<dbReference type="CDD" id="cd14498">
    <property type="entry name" value="DSP"/>
    <property type="match status" value="1"/>
</dbReference>
<evidence type="ECO:0000313" key="4">
    <source>
        <dbReference type="EMBL" id="CAK82918.1"/>
    </source>
</evidence>
<protein>
    <recommendedName>
        <fullName evidence="6">Protein-serine/threonine phosphatase</fullName>
    </recommendedName>
</protein>
<feature type="domain" description="Tyrosine specific protein phosphatases" evidence="3">
    <location>
        <begin position="521"/>
        <end position="578"/>
    </location>
</feature>
<dbReference type="PANTHER" id="PTHR46381:SF2">
    <property type="entry name" value="MAP KINASE PHOSPHATASE"/>
    <property type="match status" value="1"/>
</dbReference>
<sequence length="853" mass="98956">MGPKLSIEKHVSNLEDILELNIKLIEKVKFDNNIPNSITQHLKIWKFYEDKLFNKKVKSEPINLNQIQTNGFNFLSNECYLVLLVYKKVHEDVELNQFTNFPHQMWGIVESHSNLTPRGLEGPVALSESYLESFLLPQRQLNPSTSNIFEYMIFVWNGKTANPLIKAQALSHAFELEQLLNNGRDPLLEILFNGCTIKNKNLSKGQIITLQSGAQTQAPNIISQNQIRQTIYLLNFLYPIPDKKKEFSKLAGLIAQKQELPQDYAQQFIQMDLPQYLSSKVEEVSVEKQKLQLKQFCNEAQPKDLMIVYDQTKLRCDSNEIQDSISPSLQSFNTHSSISKENKDDENTNSAQLLGNSVQINLHDQSRNKVPSFNIPKLNLNCKKNSKELNIWLPLVEVVENSENEKAIPMKLHLDNLKFQRDITTYKDIEQEDSNGYNFDIRDTDRKKLKIQYFSEQCSSVIPDFLFVGGEQIAYNREILKQIGVTHVINCAGDVCKNKFQDDFQYQTYYLKDSKTENIECIFYEAIAIIENAKKNNGKVLIHCVQGVSRSVSLCIAYLIISQQITYSQAFDIIKKNRGVASPNMGFTVQLLLFQKRLLAQYDSIPISPRVFAVGRGVSGHQSIVCRMLMEQLFSEKLEKTFDSRGVFLIQSEHELFVWVGPECKQQEKFIQFAIDYSNYLIQYEKAPQVQPTLIKANDEAQAFWNLWGIVGKQVSVCRKIRQWDEWYNEVEEDEFNKEKEENQLLYSSDRTEEAQIEKTVFYLYPNSDQYLHIFDLEDLDQSQLVILLKETNNLALQIFVWKGQKWIGNDNEEQIFVNEIISKHFSFISETNIYVFQEEPNEESDVFLDCFS</sequence>
<feature type="region of interest" description="Disordered" evidence="1">
    <location>
        <begin position="327"/>
        <end position="348"/>
    </location>
</feature>
<dbReference type="SUPFAM" id="SSF82754">
    <property type="entry name" value="C-terminal, gelsolin-like domain of Sec23/24"/>
    <property type="match status" value="1"/>
</dbReference>
<dbReference type="InterPro" id="IPR029021">
    <property type="entry name" value="Prot-tyrosine_phosphatase-like"/>
</dbReference>
<dbReference type="eggNOG" id="KOG1716">
    <property type="taxonomic scope" value="Eukaryota"/>
</dbReference>
<dbReference type="Gene3D" id="3.40.20.10">
    <property type="entry name" value="Severin"/>
    <property type="match status" value="1"/>
</dbReference>
<dbReference type="InterPro" id="IPR036180">
    <property type="entry name" value="Gelsolin-like_dom_sf"/>
</dbReference>
<evidence type="ECO:0000313" key="5">
    <source>
        <dbReference type="Proteomes" id="UP000000600"/>
    </source>
</evidence>
<dbReference type="Gene3D" id="3.90.190.10">
    <property type="entry name" value="Protein tyrosine phosphatase superfamily"/>
    <property type="match status" value="1"/>
</dbReference>
<evidence type="ECO:0000259" key="3">
    <source>
        <dbReference type="PROSITE" id="PS50056"/>
    </source>
</evidence>
<dbReference type="PROSITE" id="PS50056">
    <property type="entry name" value="TYR_PHOSPHATASE_2"/>
    <property type="match status" value="1"/>
</dbReference>
<evidence type="ECO:0000259" key="2">
    <source>
        <dbReference type="PROSITE" id="PS50054"/>
    </source>
</evidence>
<gene>
    <name evidence="4" type="ORF">GSPATT00017275001</name>
</gene>
<dbReference type="AlphaFoldDB" id="A0DIQ1"/>